<dbReference type="InterPro" id="IPR015424">
    <property type="entry name" value="PyrdxlP-dep_Trfase"/>
</dbReference>
<evidence type="ECO:0000256" key="3">
    <source>
        <dbReference type="ARBA" id="ARBA00022679"/>
    </source>
</evidence>
<dbReference type="PANTHER" id="PTHR42832">
    <property type="entry name" value="AMINO ACID AMINOTRANSFERASE"/>
    <property type="match status" value="1"/>
</dbReference>
<evidence type="ECO:0000313" key="6">
    <source>
        <dbReference type="EMBL" id="ATW24235.1"/>
    </source>
</evidence>
<organism evidence="6 7">
    <name type="scientific">Formimonas warabiya</name>
    <dbReference type="NCBI Taxonomy" id="1761012"/>
    <lineage>
        <taxon>Bacteria</taxon>
        <taxon>Bacillati</taxon>
        <taxon>Bacillota</taxon>
        <taxon>Clostridia</taxon>
        <taxon>Eubacteriales</taxon>
        <taxon>Peptococcaceae</taxon>
        <taxon>Candidatus Formimonas</taxon>
    </lineage>
</organism>
<sequence length="392" mass="43007">MKISKRLSRLDAGIFSELDQYKNEYAAQGGDIINLSIGSPDQPPAPHIMEALKEAVCDPRKYGYALTAGLIGFKQAIADWYLQRFDVVLDPEKEILSLMGSQDGLGHIFLALLDGGDIALIPDPGYPIYSAGVILAEGNIFALPLLKENNYLPDLDKIPEEIARKARIMVLNYPNNPLTAVCDKGFFEKVVYFAKKYEIIVCHDVAYSELSFDGFKPASFLEVKGAKDVGVEFHSLSKTFNLAGCRIAFMVGKKEIIGALEQLKSNIDYGIFQAVQLAGIAALSGPQDYVKQTARTYQHRRDTLIDGLASCGWAIEKPKATMFVWAPLPSGFSSSKQFAQELLQKTGIVVTPGIAFGQNGEGYVRIALVADRERLTEAVRRIEKTGICGQAI</sequence>
<dbReference type="EMBL" id="CP017634">
    <property type="protein sequence ID" value="ATW24235.1"/>
    <property type="molecule type" value="Genomic_DNA"/>
</dbReference>
<dbReference type="Gene3D" id="3.40.640.10">
    <property type="entry name" value="Type I PLP-dependent aspartate aminotransferase-like (Major domain)"/>
    <property type="match status" value="1"/>
</dbReference>
<dbReference type="PROSITE" id="PS00105">
    <property type="entry name" value="AA_TRANSFER_CLASS_1"/>
    <property type="match status" value="1"/>
</dbReference>
<comment type="cofactor">
    <cofactor evidence="1 4">
        <name>pyridoxal 5'-phosphate</name>
        <dbReference type="ChEBI" id="CHEBI:597326"/>
    </cofactor>
</comment>
<dbReference type="GO" id="GO:0008483">
    <property type="term" value="F:transaminase activity"/>
    <property type="evidence" value="ECO:0007669"/>
    <property type="project" value="UniProtKB-KW"/>
</dbReference>
<evidence type="ECO:0000256" key="2">
    <source>
        <dbReference type="ARBA" id="ARBA00022576"/>
    </source>
</evidence>
<dbReference type="InterPro" id="IPR015421">
    <property type="entry name" value="PyrdxlP-dep_Trfase_major"/>
</dbReference>
<reference evidence="6 7" key="1">
    <citation type="submission" date="2016-10" db="EMBL/GenBank/DDBJ databases">
        <title>Complete Genome Sequence of Peptococcaceae strain DCMF.</title>
        <authorList>
            <person name="Edwards R.J."/>
            <person name="Holland S.I."/>
            <person name="Deshpande N.P."/>
            <person name="Wong Y.K."/>
            <person name="Ertan H."/>
            <person name="Manefield M."/>
            <person name="Russell T.L."/>
            <person name="Lee M.J."/>
        </authorList>
    </citation>
    <scope>NUCLEOTIDE SEQUENCE [LARGE SCALE GENOMIC DNA]</scope>
    <source>
        <strain evidence="6 7">DCMF</strain>
    </source>
</reference>
<evidence type="ECO:0000259" key="5">
    <source>
        <dbReference type="Pfam" id="PF00155"/>
    </source>
</evidence>
<accession>A0A3G1KQ14</accession>
<keyword evidence="3 4" id="KW-0808">Transferase</keyword>
<dbReference type="EC" id="2.6.1.-" evidence="4"/>
<feature type="domain" description="Aminotransferase class I/classII large" evidence="5">
    <location>
        <begin position="31"/>
        <end position="382"/>
    </location>
</feature>
<dbReference type="SUPFAM" id="SSF53383">
    <property type="entry name" value="PLP-dependent transferases"/>
    <property type="match status" value="1"/>
</dbReference>
<dbReference type="InterPro" id="IPR050881">
    <property type="entry name" value="LL-DAP_aminotransferase"/>
</dbReference>
<dbReference type="Pfam" id="PF00155">
    <property type="entry name" value="Aminotran_1_2"/>
    <property type="match status" value="1"/>
</dbReference>
<evidence type="ECO:0000313" key="7">
    <source>
        <dbReference type="Proteomes" id="UP000323521"/>
    </source>
</evidence>
<dbReference type="Gene3D" id="3.90.1150.10">
    <property type="entry name" value="Aspartate Aminotransferase, domain 1"/>
    <property type="match status" value="1"/>
</dbReference>
<dbReference type="OrthoDB" id="9803354at2"/>
<dbReference type="NCBIfam" id="NF006756">
    <property type="entry name" value="PRK09276.1"/>
    <property type="match status" value="1"/>
</dbReference>
<dbReference type="RefSeq" id="WP_148133416.1">
    <property type="nucleotide sequence ID" value="NZ_CP017634.1"/>
</dbReference>
<evidence type="ECO:0000256" key="1">
    <source>
        <dbReference type="ARBA" id="ARBA00001933"/>
    </source>
</evidence>
<name>A0A3G1KQ14_FORW1</name>
<keyword evidence="7" id="KW-1185">Reference proteome</keyword>
<dbReference type="InterPro" id="IPR004838">
    <property type="entry name" value="NHTrfase_class1_PyrdxlP-BS"/>
</dbReference>
<dbReference type="GO" id="GO:0030170">
    <property type="term" value="F:pyridoxal phosphate binding"/>
    <property type="evidence" value="ECO:0007669"/>
    <property type="project" value="InterPro"/>
</dbReference>
<dbReference type="InterPro" id="IPR015422">
    <property type="entry name" value="PyrdxlP-dep_Trfase_small"/>
</dbReference>
<dbReference type="AlphaFoldDB" id="A0A3G1KQ14"/>
<dbReference type="PANTHER" id="PTHR42832:SF3">
    <property type="entry name" value="L-GLUTAMINE--4-(METHYLSULFANYL)-2-OXOBUTANOATE AMINOTRANSFERASE"/>
    <property type="match status" value="1"/>
</dbReference>
<gene>
    <name evidence="6" type="ORF">DCMF_05040</name>
</gene>
<dbReference type="CDD" id="cd00609">
    <property type="entry name" value="AAT_like"/>
    <property type="match status" value="1"/>
</dbReference>
<keyword evidence="2 4" id="KW-0032">Aminotransferase</keyword>
<protein>
    <recommendedName>
        <fullName evidence="4">Aminotransferase</fullName>
        <ecNumber evidence="4">2.6.1.-</ecNumber>
    </recommendedName>
</protein>
<dbReference type="KEGG" id="fwa:DCMF_05040"/>
<dbReference type="InterPro" id="IPR004839">
    <property type="entry name" value="Aminotransferase_I/II_large"/>
</dbReference>
<evidence type="ECO:0000256" key="4">
    <source>
        <dbReference type="RuleBase" id="RU000481"/>
    </source>
</evidence>
<proteinExistence type="inferred from homology"/>
<dbReference type="Proteomes" id="UP000323521">
    <property type="component" value="Chromosome"/>
</dbReference>
<comment type="similarity">
    <text evidence="4">Belongs to the class-I pyridoxal-phosphate-dependent aminotransferase family.</text>
</comment>